<gene>
    <name evidence="1" type="ORF">EHR08_17165</name>
</gene>
<dbReference type="RefSeq" id="WP_135781530.1">
    <property type="nucleotide sequence ID" value="NZ_JAIZBL010000010.1"/>
</dbReference>
<sequence>MNNVHIFYSGFALGKISAVSKHSFNELSQEIFIIINKFFDITMKMDLRKLTGDSLKREIERSSPAQIKKILIREKQTESYYAKKDPKKINKKILDIYESKIKTINYEIELYNKGIKAFNLDQKLLIDPIVNKRKIYDKKLKILTPNSNDRTNAYEKYHLFIDSLKESLNLLEFQITDNLHFLYKRNTSLQEIAGETKFLDEIDEVIDLHLQSYFSSSSLALGRLLENLLKKISTKLATDGKITKTKQEIEKMNFDSLIGFLKSKNSLTENEANELYSIRYDRNLGGHKLKDKEMENRKKIHDSIIKKGIYYVKILEDKLNNI</sequence>
<organism evidence="1 2">
    <name type="scientific">Leptospira bandrabouensis</name>
    <dbReference type="NCBI Taxonomy" id="2484903"/>
    <lineage>
        <taxon>Bacteria</taxon>
        <taxon>Pseudomonadati</taxon>
        <taxon>Spirochaetota</taxon>
        <taxon>Spirochaetia</taxon>
        <taxon>Leptospirales</taxon>
        <taxon>Leptospiraceae</taxon>
        <taxon>Leptospira</taxon>
    </lineage>
</organism>
<dbReference type="AlphaFoldDB" id="A0A6H3NQZ7"/>
<accession>A0A6H3NQZ7</accession>
<comment type="caution">
    <text evidence="1">The sequence shown here is derived from an EMBL/GenBank/DDBJ whole genome shotgun (WGS) entry which is preliminary data.</text>
</comment>
<protein>
    <submittedName>
        <fullName evidence="1">Uncharacterized protein</fullName>
    </submittedName>
</protein>
<dbReference type="EMBL" id="RQHU01000023">
    <property type="protein sequence ID" value="TGN11574.1"/>
    <property type="molecule type" value="Genomic_DNA"/>
</dbReference>
<name>A0A6H3NQZ7_9LEPT</name>
<proteinExistence type="predicted"/>
<evidence type="ECO:0000313" key="2">
    <source>
        <dbReference type="Proteomes" id="UP000297649"/>
    </source>
</evidence>
<dbReference type="Proteomes" id="UP000297649">
    <property type="component" value="Unassembled WGS sequence"/>
</dbReference>
<reference evidence="1" key="1">
    <citation type="journal article" date="2019" name="PLoS Negl. Trop. Dis.">
        <title>Revisiting the worldwide diversity of Leptospira species in the environment.</title>
        <authorList>
            <person name="Vincent A.T."/>
            <person name="Schiettekatte O."/>
            <person name="Bourhy P."/>
            <person name="Veyrier F.J."/>
            <person name="Picardeau M."/>
        </authorList>
    </citation>
    <scope>NUCLEOTIDE SEQUENCE [LARGE SCALE GENOMIC DNA]</scope>
    <source>
        <strain evidence="1">201601109</strain>
    </source>
</reference>
<evidence type="ECO:0000313" key="1">
    <source>
        <dbReference type="EMBL" id="TGN11574.1"/>
    </source>
</evidence>
<keyword evidence="2" id="KW-1185">Reference proteome</keyword>